<proteinExistence type="predicted"/>
<reference evidence="2 3" key="1">
    <citation type="submission" date="2019-10" db="EMBL/GenBank/DDBJ databases">
        <title>Prolixibacter strains distinguished by the presence of nitrate reductase genes were adept at nitrate-dependent anaerobic corrosion of metallic iron and carbon steel.</title>
        <authorList>
            <person name="Iino T."/>
            <person name="Shono N."/>
            <person name="Ito K."/>
            <person name="Nakamura R."/>
            <person name="Sueoka K."/>
            <person name="Harayama S."/>
            <person name="Ohkuma M."/>
        </authorList>
    </citation>
    <scope>NUCLEOTIDE SEQUENCE [LARGE SCALE GENOMIC DNA]</scope>
    <source>
        <strain evidence="2 3">JCM 13498</strain>
    </source>
</reference>
<evidence type="ECO:0008006" key="4">
    <source>
        <dbReference type="Google" id="ProtNLM"/>
    </source>
</evidence>
<dbReference type="RefSeq" id="WP_025863543.1">
    <property type="nucleotide sequence ID" value="NZ_BLAX01000001.1"/>
</dbReference>
<organism evidence="2 3">
    <name type="scientific">Prolixibacter bellariivorans</name>
    <dbReference type="NCBI Taxonomy" id="314319"/>
    <lineage>
        <taxon>Bacteria</taxon>
        <taxon>Pseudomonadati</taxon>
        <taxon>Bacteroidota</taxon>
        <taxon>Bacteroidia</taxon>
        <taxon>Marinilabiliales</taxon>
        <taxon>Prolixibacteraceae</taxon>
        <taxon>Prolixibacter</taxon>
    </lineage>
</organism>
<feature type="chain" id="PRO_5024357511" description="Porin" evidence="1">
    <location>
        <begin position="21"/>
        <end position="329"/>
    </location>
</feature>
<name>A0A5M4AV91_9BACT</name>
<keyword evidence="3" id="KW-1185">Reference proteome</keyword>
<comment type="caution">
    <text evidence="2">The sequence shown here is derived from an EMBL/GenBank/DDBJ whole genome shotgun (WGS) entry which is preliminary data.</text>
</comment>
<evidence type="ECO:0000256" key="1">
    <source>
        <dbReference type="SAM" id="SignalP"/>
    </source>
</evidence>
<dbReference type="EMBL" id="BLAX01000001">
    <property type="protein sequence ID" value="GET31859.1"/>
    <property type="molecule type" value="Genomic_DNA"/>
</dbReference>
<gene>
    <name evidence="2" type="ORF">PbJCM13498_07220</name>
</gene>
<feature type="signal peptide" evidence="1">
    <location>
        <begin position="1"/>
        <end position="20"/>
    </location>
</feature>
<dbReference type="Proteomes" id="UP000391834">
    <property type="component" value="Unassembled WGS sequence"/>
</dbReference>
<accession>A0A5M4AV91</accession>
<keyword evidence="1" id="KW-0732">Signal</keyword>
<evidence type="ECO:0000313" key="2">
    <source>
        <dbReference type="EMBL" id="GET31859.1"/>
    </source>
</evidence>
<dbReference type="AlphaFoldDB" id="A0A5M4AV91"/>
<sequence>MRKIQFSLLLLIMISGSVFAQSVNSEKSNADFKPHGKAFAKVFSDFKYEQSQPAFEITRAYFGYEYAFSQQFSGKVNFDVGNPGVGGLQMTAYLKNAYLQYANDNLKFNFGLIGTKQFNLQESMWGHRYLYKSFMDQHGYGASADLGASMVLKLDPALSVDASVLNGEGYKHLQRDSVLMYTAGVTVKPVKNLYARLYVDYMKKTVAQTTYTAFLGYTGDKFTAGAEYNIQQGHGSVTDHNLSGVSVYTTVNVGKKSDVFVRYDNLTSKKINGATNGWNVAKDGSLILAGLEFNPVKGVKVSPNFRVWSPAQSGSNTETGFYLSLEMKF</sequence>
<dbReference type="SUPFAM" id="SSF56935">
    <property type="entry name" value="Porins"/>
    <property type="match status" value="1"/>
</dbReference>
<evidence type="ECO:0000313" key="3">
    <source>
        <dbReference type="Proteomes" id="UP000391834"/>
    </source>
</evidence>
<protein>
    <recommendedName>
        <fullName evidence="4">Porin</fullName>
    </recommendedName>
</protein>
<dbReference type="OrthoDB" id="1116797at2"/>